<dbReference type="EMBL" id="JNBR01002855">
    <property type="protein sequence ID" value="OQR80927.1"/>
    <property type="molecule type" value="Genomic_DNA"/>
</dbReference>
<dbReference type="InterPro" id="IPR045249">
    <property type="entry name" value="HARBI1-like"/>
</dbReference>
<name>A0A1V9Y5F1_ACHHY</name>
<gene>
    <name evidence="10" type="ORF">ACHHYP_16994</name>
</gene>
<comment type="cofactor">
    <cofactor evidence="1">
        <name>a divalent metal cation</name>
        <dbReference type="ChEBI" id="CHEBI:60240"/>
    </cofactor>
</comment>
<accession>A0A1V9Y5F1</accession>
<dbReference type="Pfam" id="PF13359">
    <property type="entry name" value="DDE_Tnp_4"/>
    <property type="match status" value="1"/>
</dbReference>
<evidence type="ECO:0000256" key="6">
    <source>
        <dbReference type="ARBA" id="ARBA00022801"/>
    </source>
</evidence>
<dbReference type="PANTHER" id="PTHR22930:SF85">
    <property type="entry name" value="GH03217P-RELATED"/>
    <property type="match status" value="1"/>
</dbReference>
<dbReference type="STRING" id="1202772.A0A1V9Y5F1"/>
<proteinExistence type="inferred from homology"/>
<dbReference type="GO" id="GO:0016787">
    <property type="term" value="F:hydrolase activity"/>
    <property type="evidence" value="ECO:0007669"/>
    <property type="project" value="UniProtKB-KW"/>
</dbReference>
<organism evidence="10 11">
    <name type="scientific">Achlya hypogyna</name>
    <name type="common">Oomycete</name>
    <name type="synonym">Protoachlya hypogyna</name>
    <dbReference type="NCBI Taxonomy" id="1202772"/>
    <lineage>
        <taxon>Eukaryota</taxon>
        <taxon>Sar</taxon>
        <taxon>Stramenopiles</taxon>
        <taxon>Oomycota</taxon>
        <taxon>Saprolegniomycetes</taxon>
        <taxon>Saprolegniales</taxon>
        <taxon>Achlyaceae</taxon>
        <taxon>Achlya</taxon>
    </lineage>
</organism>
<evidence type="ECO:0000256" key="2">
    <source>
        <dbReference type="ARBA" id="ARBA00004123"/>
    </source>
</evidence>
<dbReference type="AlphaFoldDB" id="A0A1V9Y5F1"/>
<dbReference type="Proteomes" id="UP000243579">
    <property type="component" value="Unassembled WGS sequence"/>
</dbReference>
<reference evidence="10 11" key="1">
    <citation type="journal article" date="2014" name="Genome Biol. Evol.">
        <title>The secreted proteins of Achlya hypogyna and Thraustotheca clavata identify the ancestral oomycete secretome and reveal gene acquisitions by horizontal gene transfer.</title>
        <authorList>
            <person name="Misner I."/>
            <person name="Blouin N."/>
            <person name="Leonard G."/>
            <person name="Richards T.A."/>
            <person name="Lane C.E."/>
        </authorList>
    </citation>
    <scope>NUCLEOTIDE SEQUENCE [LARGE SCALE GENOMIC DNA]</scope>
    <source>
        <strain evidence="10 11">ATCC 48635</strain>
    </source>
</reference>
<keyword evidence="11" id="KW-1185">Reference proteome</keyword>
<comment type="caution">
    <text evidence="10">The sequence shown here is derived from an EMBL/GenBank/DDBJ whole genome shotgun (WGS) entry which is preliminary data.</text>
</comment>
<keyword evidence="5" id="KW-0479">Metal-binding</keyword>
<dbReference type="OrthoDB" id="77362at2759"/>
<sequence>MASYKFRRSKHSIAKKVAMVLYYVGSEGGYRETAGALGVSKSWCVCVVRAFTKILASRAHEWINVPTSRSEWQRVARGFESKQGFFGVVGAVDGTLIDIERPSDYDGFYNRHGDPSLNVQAVVDANTRFMSVDVRPGSYSDKKIWKLSTFGRSIKSRIPLGTHIIGDSGYTLFPWLLTPFLPHEEGGDLTPVQLTFNFKMSSTRMPVECAFGRLKERFRILKTVMNEQTLKQTVRLVMSCFVLHNMLLHAQDDMYDIPDDARDQNNHTQPFTDSADVETNDVVRRAAKRANATPSPT</sequence>
<evidence type="ECO:0000313" key="11">
    <source>
        <dbReference type="Proteomes" id="UP000243579"/>
    </source>
</evidence>
<evidence type="ECO:0000256" key="7">
    <source>
        <dbReference type="ARBA" id="ARBA00023242"/>
    </source>
</evidence>
<dbReference type="PANTHER" id="PTHR22930">
    <property type="match status" value="1"/>
</dbReference>
<evidence type="ECO:0000256" key="4">
    <source>
        <dbReference type="ARBA" id="ARBA00022722"/>
    </source>
</evidence>
<evidence type="ECO:0000256" key="8">
    <source>
        <dbReference type="SAM" id="MobiDB-lite"/>
    </source>
</evidence>
<keyword evidence="4" id="KW-0540">Nuclease</keyword>
<comment type="similarity">
    <text evidence="3">Belongs to the HARBI1 family.</text>
</comment>
<feature type="region of interest" description="Disordered" evidence="8">
    <location>
        <begin position="258"/>
        <end position="280"/>
    </location>
</feature>
<dbReference type="GO" id="GO:0004518">
    <property type="term" value="F:nuclease activity"/>
    <property type="evidence" value="ECO:0007669"/>
    <property type="project" value="UniProtKB-KW"/>
</dbReference>
<evidence type="ECO:0000256" key="3">
    <source>
        <dbReference type="ARBA" id="ARBA00006958"/>
    </source>
</evidence>
<comment type="subcellular location">
    <subcellularLocation>
        <location evidence="2">Nucleus</location>
    </subcellularLocation>
</comment>
<dbReference type="InterPro" id="IPR027806">
    <property type="entry name" value="HARBI1_dom"/>
</dbReference>
<dbReference type="GO" id="GO:0046872">
    <property type="term" value="F:metal ion binding"/>
    <property type="evidence" value="ECO:0007669"/>
    <property type="project" value="UniProtKB-KW"/>
</dbReference>
<evidence type="ECO:0000259" key="9">
    <source>
        <dbReference type="Pfam" id="PF13359"/>
    </source>
</evidence>
<evidence type="ECO:0000256" key="5">
    <source>
        <dbReference type="ARBA" id="ARBA00022723"/>
    </source>
</evidence>
<evidence type="ECO:0000313" key="10">
    <source>
        <dbReference type="EMBL" id="OQR80927.1"/>
    </source>
</evidence>
<keyword evidence="6" id="KW-0378">Hydrolase</keyword>
<protein>
    <recommendedName>
        <fullName evidence="9">DDE Tnp4 domain-containing protein</fullName>
    </recommendedName>
</protein>
<evidence type="ECO:0000256" key="1">
    <source>
        <dbReference type="ARBA" id="ARBA00001968"/>
    </source>
</evidence>
<feature type="domain" description="DDE Tnp4" evidence="9">
    <location>
        <begin position="92"/>
        <end position="245"/>
    </location>
</feature>
<keyword evidence="7" id="KW-0539">Nucleus</keyword>
<dbReference type="GO" id="GO:0005634">
    <property type="term" value="C:nucleus"/>
    <property type="evidence" value="ECO:0007669"/>
    <property type="project" value="UniProtKB-SubCell"/>
</dbReference>